<evidence type="ECO:0000313" key="3">
    <source>
        <dbReference type="Proteomes" id="UP001149090"/>
    </source>
</evidence>
<dbReference type="Gene3D" id="1.10.357.40">
    <property type="entry name" value="YbiA-like"/>
    <property type="match status" value="1"/>
</dbReference>
<dbReference type="OrthoDB" id="206452at2759"/>
<dbReference type="OMA" id="DRQWGDG"/>
<name>A0A9Q0LM40_ANAIG</name>
<evidence type="ECO:0000313" key="2">
    <source>
        <dbReference type="EMBL" id="KAJ5076026.1"/>
    </source>
</evidence>
<feature type="domain" description="NADAR" evidence="1">
    <location>
        <begin position="82"/>
        <end position="244"/>
    </location>
</feature>
<proteinExistence type="predicted"/>
<gene>
    <name evidence="2" type="ORF">M0811_06888</name>
</gene>
<reference evidence="2" key="1">
    <citation type="submission" date="2022-10" db="EMBL/GenBank/DDBJ databases">
        <title>Novel sulphate-reducing endosymbionts in the free-living metamonad Anaeramoeba.</title>
        <authorList>
            <person name="Jerlstrom-Hultqvist J."/>
            <person name="Cepicka I."/>
            <person name="Gallot-Lavallee L."/>
            <person name="Salas-Leiva D."/>
            <person name="Curtis B.A."/>
            <person name="Zahonova K."/>
            <person name="Pipaliya S."/>
            <person name="Dacks J."/>
            <person name="Roger A.J."/>
        </authorList>
    </citation>
    <scope>NUCLEOTIDE SEQUENCE</scope>
    <source>
        <strain evidence="2">BMAN</strain>
    </source>
</reference>
<evidence type="ECO:0000259" key="1">
    <source>
        <dbReference type="Pfam" id="PF08719"/>
    </source>
</evidence>
<sequence length="275" mass="32407">MKENQVEIQPFSKKTVQIFNNIEYQVTKVIPFYSHTKKEPYEEEDEKLGISNPGRRVFSNLFPSKLNIKSKFFPSIYEEEQKEQIVFHDFLLENEVPSVENFFQSTKSLLEADARFIALHLNPSKAAGYGQGRYSLSTKEKNQLIQLGVNPSDFVVSKKKRVIRSKTGYPPRIENWDHKKIYVMLAGLRLKFKEPNSEFRYIMDTLIQTKENFLFIEHTKNDKQWADGLYGNGTNFLGKLLTQIFLEIRNETEYKVDKEFLLKPNKEFVEYKTNF</sequence>
<dbReference type="InterPro" id="IPR012816">
    <property type="entry name" value="NADAR"/>
</dbReference>
<dbReference type="Pfam" id="PF08719">
    <property type="entry name" value="NADAR"/>
    <property type="match status" value="1"/>
</dbReference>
<comment type="caution">
    <text evidence="2">The sequence shown here is derived from an EMBL/GenBank/DDBJ whole genome shotgun (WGS) entry which is preliminary data.</text>
</comment>
<protein>
    <recommendedName>
        <fullName evidence="1">NADAR domain-containing protein</fullName>
    </recommendedName>
</protein>
<organism evidence="2 3">
    <name type="scientific">Anaeramoeba ignava</name>
    <name type="common">Anaerobic marine amoeba</name>
    <dbReference type="NCBI Taxonomy" id="1746090"/>
    <lineage>
        <taxon>Eukaryota</taxon>
        <taxon>Metamonada</taxon>
        <taxon>Anaeramoebidae</taxon>
        <taxon>Anaeramoeba</taxon>
    </lineage>
</organism>
<keyword evidence="3" id="KW-1185">Reference proteome</keyword>
<dbReference type="EMBL" id="JAPDFW010000063">
    <property type="protein sequence ID" value="KAJ5076026.1"/>
    <property type="molecule type" value="Genomic_DNA"/>
</dbReference>
<dbReference type="CDD" id="cd15457">
    <property type="entry name" value="NADAR"/>
    <property type="match status" value="1"/>
</dbReference>
<accession>A0A9Q0LM40</accession>
<dbReference type="InterPro" id="IPR037238">
    <property type="entry name" value="YbiA-like_sf"/>
</dbReference>
<dbReference type="SUPFAM" id="SSF143990">
    <property type="entry name" value="YbiA-like"/>
    <property type="match status" value="1"/>
</dbReference>
<dbReference type="Proteomes" id="UP001149090">
    <property type="component" value="Unassembled WGS sequence"/>
</dbReference>
<dbReference type="AlphaFoldDB" id="A0A9Q0LM40"/>